<evidence type="ECO:0000313" key="2">
    <source>
        <dbReference type="EMBL" id="CAA7055612.1"/>
    </source>
</evidence>
<organism evidence="2 3">
    <name type="scientific">Microthlaspi erraticum</name>
    <dbReference type="NCBI Taxonomy" id="1685480"/>
    <lineage>
        <taxon>Eukaryota</taxon>
        <taxon>Viridiplantae</taxon>
        <taxon>Streptophyta</taxon>
        <taxon>Embryophyta</taxon>
        <taxon>Tracheophyta</taxon>
        <taxon>Spermatophyta</taxon>
        <taxon>Magnoliopsida</taxon>
        <taxon>eudicotyledons</taxon>
        <taxon>Gunneridae</taxon>
        <taxon>Pentapetalae</taxon>
        <taxon>rosids</taxon>
        <taxon>malvids</taxon>
        <taxon>Brassicales</taxon>
        <taxon>Brassicaceae</taxon>
        <taxon>Coluteocarpeae</taxon>
        <taxon>Microthlaspi</taxon>
    </lineage>
</organism>
<dbReference type="PANTHER" id="PTHR33116">
    <property type="entry name" value="REVERSE TRANSCRIPTASE ZINC-BINDING DOMAIN-CONTAINING PROTEIN-RELATED-RELATED"/>
    <property type="match status" value="1"/>
</dbReference>
<reference evidence="2" key="1">
    <citation type="submission" date="2020-01" db="EMBL/GenBank/DDBJ databases">
        <authorList>
            <person name="Mishra B."/>
        </authorList>
    </citation>
    <scope>NUCLEOTIDE SEQUENCE [LARGE SCALE GENOMIC DNA]</scope>
</reference>
<dbReference type="Pfam" id="PF00078">
    <property type="entry name" value="RVT_1"/>
    <property type="match status" value="1"/>
</dbReference>
<dbReference type="PROSITE" id="PS50878">
    <property type="entry name" value="RT_POL"/>
    <property type="match status" value="1"/>
</dbReference>
<feature type="domain" description="Reverse transcriptase" evidence="1">
    <location>
        <begin position="1"/>
        <end position="223"/>
    </location>
</feature>
<dbReference type="PANTHER" id="PTHR33116:SF86">
    <property type="entry name" value="REVERSE TRANSCRIPTASE DOMAIN-CONTAINING PROTEIN"/>
    <property type="match status" value="1"/>
</dbReference>
<gene>
    <name evidence="2" type="ORF">MERR_LOCUS42848</name>
</gene>
<proteinExistence type="predicted"/>
<dbReference type="OrthoDB" id="1110051at2759"/>
<dbReference type="EMBL" id="CACVBM020001607">
    <property type="protein sequence ID" value="CAA7055612.1"/>
    <property type="molecule type" value="Genomic_DNA"/>
</dbReference>
<dbReference type="Proteomes" id="UP000467841">
    <property type="component" value="Unassembled WGS sequence"/>
</dbReference>
<protein>
    <recommendedName>
        <fullName evidence="1">Reverse transcriptase domain-containing protein</fullName>
    </recommendedName>
</protein>
<keyword evidence="3" id="KW-1185">Reference proteome</keyword>
<accession>A0A6D2KQL8</accession>
<evidence type="ECO:0000313" key="3">
    <source>
        <dbReference type="Proteomes" id="UP000467841"/>
    </source>
</evidence>
<comment type="caution">
    <text evidence="2">The sequence shown here is derived from an EMBL/GenBank/DDBJ whole genome shotgun (WGS) entry which is preliminary data.</text>
</comment>
<name>A0A6D2KQL8_9BRAS</name>
<dbReference type="InterPro" id="IPR000477">
    <property type="entry name" value="RT_dom"/>
</dbReference>
<dbReference type="InterPro" id="IPR043502">
    <property type="entry name" value="DNA/RNA_pol_sf"/>
</dbReference>
<dbReference type="AlphaFoldDB" id="A0A6D2KQL8"/>
<dbReference type="SUPFAM" id="SSF56672">
    <property type="entry name" value="DNA/RNA polymerases"/>
    <property type="match status" value="1"/>
</dbReference>
<dbReference type="CDD" id="cd01650">
    <property type="entry name" value="RT_nLTR_like"/>
    <property type="match status" value="1"/>
</dbReference>
<evidence type="ECO:0000259" key="1">
    <source>
        <dbReference type="PROSITE" id="PS50878"/>
    </source>
</evidence>
<sequence length="547" mass="62605">MAKRLKKVLPSIVSESQAAFVQGRLISDNILVAHELLHALNSSNACSEEFIAIKTDISKAYDRVEWSFLENALRILGFDGKWIHLVMGCVKIVNYQVLINGKPYGDIKSTQGLRQGDPLSPYLFVICTEMLVRMMKKAEQDGKITGLQIARKAPPVSHLLFADDSMFYCKGSEAELNQIGRIIEEYSLASGQRVNYQKSSVCFGKKIPISRREEIKRKLGIEKEGGEGNYLGLPENFGKSKVETMKYLQERMKQRTTGWHSKFLSTGGKEVLRKSVAMALPTYTMMCFKLPKTTYDQITSALAEFWWRSNSKGNGMHWKTWKALCKPKEEGGLDFRDLEAYNLALLGKQMWRMMTRKDTLMARIFRGKYFPKSDPLQASLGSNPSYAWSSINAAQNLLKQGTRYVIGRGNHTRAWKDNWIDTKPARPPLVRQQVPDQYHHLLHDNTKVEELLVNNGREWNTEIVQNLFSREDGEIIERIRPGGGFTEDSFSWDFSRNGEYTVKSAYWLQIQIQNRSCSSQEVLNPSLNPLFQMLWKTEGSPKVQHFL</sequence>